<gene>
    <name evidence="2" type="ORF">HNQ86_001952</name>
</gene>
<dbReference type="Pfam" id="PF12973">
    <property type="entry name" value="Cupin_7"/>
    <property type="match status" value="2"/>
</dbReference>
<comment type="caution">
    <text evidence="2">The sequence shown here is derived from an EMBL/GenBank/DDBJ whole genome shotgun (WGS) entry which is preliminary data.</text>
</comment>
<dbReference type="EMBL" id="JACHET010000001">
    <property type="protein sequence ID" value="MBB6184607.1"/>
    <property type="molecule type" value="Genomic_DNA"/>
</dbReference>
<evidence type="ECO:0000313" key="2">
    <source>
        <dbReference type="EMBL" id="MBB6184607.1"/>
    </source>
</evidence>
<proteinExistence type="predicted"/>
<organism evidence="2 3">
    <name type="scientific">Oleiagrimonas soli</name>
    <dbReference type="NCBI Taxonomy" id="1543381"/>
    <lineage>
        <taxon>Bacteria</taxon>
        <taxon>Pseudomonadati</taxon>
        <taxon>Pseudomonadota</taxon>
        <taxon>Gammaproteobacteria</taxon>
        <taxon>Lysobacterales</taxon>
        <taxon>Rhodanobacteraceae</taxon>
        <taxon>Oleiagrimonas</taxon>
    </lineage>
</organism>
<dbReference type="AlphaFoldDB" id="A0A841KKZ9"/>
<feature type="domain" description="ChrR-like cupin" evidence="1">
    <location>
        <begin position="123"/>
        <end position="222"/>
    </location>
</feature>
<sequence>MTVTAPLQLHADLDLRACVDAYALPWTPSPAAGVERRMIERDGAEAARATSLVRYAPDSRFPSHAHPRGEEILVLEGTFGDEFGDYPPGTYLRNPPGSRHAPRTDEGCTIFVKLRHMHPQERERVVVDTAERAWRTSAVCGLRIMPLGGFRGERAALARLAPGTRVPTHRYAGGGEWLVLDGALRDDEGVYAAGTWLRLPCGTRQTVSSDAGCTLFVKTGHLR</sequence>
<name>A0A841KKZ9_9GAMM</name>
<dbReference type="OrthoDB" id="9801227at2"/>
<feature type="domain" description="ChrR-like cupin" evidence="1">
    <location>
        <begin position="17"/>
        <end position="117"/>
    </location>
</feature>
<evidence type="ECO:0000259" key="1">
    <source>
        <dbReference type="Pfam" id="PF12973"/>
    </source>
</evidence>
<dbReference type="SUPFAM" id="SSF51182">
    <property type="entry name" value="RmlC-like cupins"/>
    <property type="match status" value="2"/>
</dbReference>
<dbReference type="Proteomes" id="UP000560000">
    <property type="component" value="Unassembled WGS sequence"/>
</dbReference>
<protein>
    <submittedName>
        <fullName evidence="2">Anti-sigma factor ChrR (Cupin superfamily)</fullName>
    </submittedName>
</protein>
<reference evidence="2 3" key="1">
    <citation type="submission" date="2020-08" db="EMBL/GenBank/DDBJ databases">
        <title>Genomic Encyclopedia of Type Strains, Phase IV (KMG-IV): sequencing the most valuable type-strain genomes for metagenomic binning, comparative biology and taxonomic classification.</title>
        <authorList>
            <person name="Goeker M."/>
        </authorList>
    </citation>
    <scope>NUCLEOTIDE SEQUENCE [LARGE SCALE GENOMIC DNA]</scope>
    <source>
        <strain evidence="2 3">DSM 107085</strain>
    </source>
</reference>
<dbReference type="InterPro" id="IPR014710">
    <property type="entry name" value="RmlC-like_jellyroll"/>
</dbReference>
<dbReference type="CDD" id="cd20303">
    <property type="entry name" value="cupin_ChrR_1"/>
    <property type="match status" value="2"/>
</dbReference>
<dbReference type="InterPro" id="IPR011051">
    <property type="entry name" value="RmlC_Cupin_sf"/>
</dbReference>
<accession>A0A841KKZ9</accession>
<dbReference type="InterPro" id="IPR025979">
    <property type="entry name" value="ChrR-like_cupin_dom"/>
</dbReference>
<evidence type="ECO:0000313" key="3">
    <source>
        <dbReference type="Proteomes" id="UP000560000"/>
    </source>
</evidence>
<dbReference type="Gene3D" id="2.60.120.10">
    <property type="entry name" value="Jelly Rolls"/>
    <property type="match status" value="1"/>
</dbReference>
<dbReference type="RefSeq" id="WP_081945036.1">
    <property type="nucleotide sequence ID" value="NZ_JACHET010000001.1"/>
</dbReference>